<feature type="domain" description="AB hydrolase-1" evidence="5">
    <location>
        <begin position="22"/>
        <end position="153"/>
    </location>
</feature>
<dbReference type="PANTHER" id="PTHR43798:SF33">
    <property type="entry name" value="HYDROLASE, PUTATIVE (AFU_ORTHOLOGUE AFUA_2G14860)-RELATED"/>
    <property type="match status" value="1"/>
</dbReference>
<dbReference type="GeneID" id="67019780"/>
<keyword evidence="7" id="KW-1185">Reference proteome</keyword>
<keyword evidence="3" id="KW-0843">Virulence</keyword>
<dbReference type="PANTHER" id="PTHR43798">
    <property type="entry name" value="MONOACYLGLYCEROL LIPASE"/>
    <property type="match status" value="1"/>
</dbReference>
<dbReference type="InterPro" id="IPR050266">
    <property type="entry name" value="AB_hydrolase_sf"/>
</dbReference>
<comment type="subcellular location">
    <subcellularLocation>
        <location evidence="1">Peroxisome</location>
    </subcellularLocation>
</comment>
<organism evidence="6 7">
    <name type="scientific">Alternaria atra</name>
    <dbReference type="NCBI Taxonomy" id="119953"/>
    <lineage>
        <taxon>Eukaryota</taxon>
        <taxon>Fungi</taxon>
        <taxon>Dikarya</taxon>
        <taxon>Ascomycota</taxon>
        <taxon>Pezizomycotina</taxon>
        <taxon>Dothideomycetes</taxon>
        <taxon>Pleosporomycetidae</taxon>
        <taxon>Pleosporales</taxon>
        <taxon>Pleosporineae</taxon>
        <taxon>Pleosporaceae</taxon>
        <taxon>Alternaria</taxon>
        <taxon>Alternaria sect. Ulocladioides</taxon>
    </lineage>
</organism>
<evidence type="ECO:0000256" key="2">
    <source>
        <dbReference type="ARBA" id="ARBA00005668"/>
    </source>
</evidence>
<comment type="similarity">
    <text evidence="2">Belongs to the AB hydrolase superfamily. AKT2 hydrolase family.</text>
</comment>
<dbReference type="GO" id="GO:0016020">
    <property type="term" value="C:membrane"/>
    <property type="evidence" value="ECO:0007669"/>
    <property type="project" value="TreeGrafter"/>
</dbReference>
<dbReference type="OrthoDB" id="408373at2759"/>
<keyword evidence="4" id="KW-0576">Peroxisome</keyword>
<dbReference type="Proteomes" id="UP000676310">
    <property type="component" value="Unassembled WGS sequence"/>
</dbReference>
<dbReference type="PRINTS" id="PR00111">
    <property type="entry name" value="ABHYDROLASE"/>
</dbReference>
<dbReference type="AlphaFoldDB" id="A0A8J2N1Q6"/>
<evidence type="ECO:0000313" key="7">
    <source>
        <dbReference type="Proteomes" id="UP000676310"/>
    </source>
</evidence>
<evidence type="ECO:0000259" key="5">
    <source>
        <dbReference type="Pfam" id="PF00561"/>
    </source>
</evidence>
<evidence type="ECO:0000256" key="1">
    <source>
        <dbReference type="ARBA" id="ARBA00004275"/>
    </source>
</evidence>
<name>A0A8J2N1Q6_9PLEO</name>
<evidence type="ECO:0000313" key="6">
    <source>
        <dbReference type="EMBL" id="CAG5174201.1"/>
    </source>
</evidence>
<dbReference type="Pfam" id="PF00561">
    <property type="entry name" value="Abhydrolase_1"/>
    <property type="match status" value="1"/>
</dbReference>
<dbReference type="GO" id="GO:0005777">
    <property type="term" value="C:peroxisome"/>
    <property type="evidence" value="ECO:0007669"/>
    <property type="project" value="UniProtKB-SubCell"/>
</dbReference>
<dbReference type="EMBL" id="CAJRGZ010000022">
    <property type="protein sequence ID" value="CAG5174201.1"/>
    <property type="molecule type" value="Genomic_DNA"/>
</dbReference>
<evidence type="ECO:0000256" key="3">
    <source>
        <dbReference type="ARBA" id="ARBA00023026"/>
    </source>
</evidence>
<comment type="caution">
    <text evidence="6">The sequence shown here is derived from an EMBL/GenBank/DDBJ whole genome shotgun (WGS) entry which is preliminary data.</text>
</comment>
<proteinExistence type="inferred from homology"/>
<protein>
    <recommendedName>
        <fullName evidence="5">AB hydrolase-1 domain-containing protein</fullName>
    </recommendedName>
</protein>
<dbReference type="RefSeq" id="XP_043171310.1">
    <property type="nucleotide sequence ID" value="XM_043315375.1"/>
</dbReference>
<dbReference type="Gene3D" id="3.40.50.1820">
    <property type="entry name" value="alpha/beta hydrolase"/>
    <property type="match status" value="1"/>
</dbReference>
<gene>
    <name evidence="6" type="ORF">ALTATR162_LOCUS7746</name>
</gene>
<dbReference type="SUPFAM" id="SSF53474">
    <property type="entry name" value="alpha/beta-Hydrolases"/>
    <property type="match status" value="1"/>
</dbReference>
<accession>A0A8J2N1Q6</accession>
<dbReference type="InterPro" id="IPR000073">
    <property type="entry name" value="AB_hydrolase_1"/>
</dbReference>
<reference evidence="6" key="1">
    <citation type="submission" date="2021-05" db="EMBL/GenBank/DDBJ databases">
        <authorList>
            <person name="Stam R."/>
        </authorList>
    </citation>
    <scope>NUCLEOTIDE SEQUENCE</scope>
    <source>
        <strain evidence="6">CS162</strain>
    </source>
</reference>
<dbReference type="InterPro" id="IPR029058">
    <property type="entry name" value="AB_hydrolase_fold"/>
</dbReference>
<evidence type="ECO:0000256" key="4">
    <source>
        <dbReference type="ARBA" id="ARBA00023140"/>
    </source>
</evidence>
<sequence length="255" mass="27982">MPFATSDDCEIYYETQGSAKQAFVFVPGYMGIADIWAPLVVPLSTQYHCITYDNRGYGRSSKPTSPTDFSLTKVASDITSLLNSLRIHDPVLLVTHSFGSLIASEFFHQHPDRVKGIVYTGAVIAGMFDDPEATVHALTYNGHLPSAAAQFYINLGLSRDIALEAAKWSCAARMSFARSMVNASLGGRWSDIVVPTLVVQGEEDNITPSEVAQKLHALLPQSRLELLKGVKHFPSTESPERLGRLIEEFGDSLFK</sequence>